<keyword evidence="7" id="KW-0399">Innate immunity</keyword>
<evidence type="ECO:0000256" key="5">
    <source>
        <dbReference type="ARBA" id="ARBA00012577"/>
    </source>
</evidence>
<reference evidence="12 13" key="1">
    <citation type="submission" date="2019-09" db="EMBL/GenBank/DDBJ databases">
        <title>Bird 10,000 Genomes (B10K) Project - Family phase.</title>
        <authorList>
            <person name="Zhang G."/>
        </authorList>
    </citation>
    <scope>NUCLEOTIDE SEQUENCE [LARGE SCALE GENOMIC DNA]</scope>
    <source>
        <strain evidence="12">B10K-DU-013-18</strain>
        <tissue evidence="12">Muscle</tissue>
    </source>
</reference>
<dbReference type="GO" id="GO:0046872">
    <property type="term" value="F:metal ion binding"/>
    <property type="evidence" value="ECO:0007669"/>
    <property type="project" value="UniProtKB-KW"/>
</dbReference>
<dbReference type="Pfam" id="PF00240">
    <property type="entry name" value="ubiquitin"/>
    <property type="match status" value="2"/>
</dbReference>
<proteinExistence type="inferred from homology"/>
<dbReference type="SUPFAM" id="SSF81301">
    <property type="entry name" value="Nucleotidyltransferase"/>
    <property type="match status" value="1"/>
</dbReference>
<dbReference type="Pfam" id="PF10421">
    <property type="entry name" value="OAS1_C"/>
    <property type="match status" value="1"/>
</dbReference>
<dbReference type="FunFam" id="3.30.460.10:FF:000007">
    <property type="entry name" value="2'-5'-oligoadenylate synthetase 1"/>
    <property type="match status" value="1"/>
</dbReference>
<evidence type="ECO:0000256" key="7">
    <source>
        <dbReference type="ARBA" id="ARBA00022588"/>
    </source>
</evidence>
<evidence type="ECO:0000259" key="11">
    <source>
        <dbReference type="PROSITE" id="PS50053"/>
    </source>
</evidence>
<dbReference type="Gene3D" id="3.30.460.10">
    <property type="entry name" value="Beta Polymerase, domain 2"/>
    <property type="match status" value="1"/>
</dbReference>
<dbReference type="EC" id="2.7.7.84" evidence="5"/>
<keyword evidence="10" id="KW-0051">Antiviral defense</keyword>
<dbReference type="GO" id="GO:0005829">
    <property type="term" value="C:cytosol"/>
    <property type="evidence" value="ECO:0007669"/>
    <property type="project" value="TreeGrafter"/>
</dbReference>
<keyword evidence="6" id="KW-0963">Cytoplasm</keyword>
<name>A0A7K5QUN8_9PASE</name>
<dbReference type="GO" id="GO:0016020">
    <property type="term" value="C:membrane"/>
    <property type="evidence" value="ECO:0007669"/>
    <property type="project" value="TreeGrafter"/>
</dbReference>
<evidence type="ECO:0000256" key="6">
    <source>
        <dbReference type="ARBA" id="ARBA00022490"/>
    </source>
</evidence>
<dbReference type="PANTHER" id="PTHR11258">
    <property type="entry name" value="2-5 OLIGOADENYLATE SYNTHETASE"/>
    <property type="match status" value="1"/>
</dbReference>
<dbReference type="Pfam" id="PF01909">
    <property type="entry name" value="NTP_transf_2"/>
    <property type="match status" value="1"/>
</dbReference>
<comment type="subcellular location">
    <subcellularLocation>
        <location evidence="3">Cytoplasm</location>
    </subcellularLocation>
</comment>
<dbReference type="OrthoDB" id="1885901at2759"/>
<dbReference type="GO" id="GO:0003725">
    <property type="term" value="F:double-stranded RNA binding"/>
    <property type="evidence" value="ECO:0007669"/>
    <property type="project" value="TreeGrafter"/>
</dbReference>
<keyword evidence="8" id="KW-0391">Immunity</keyword>
<dbReference type="Gene3D" id="1.10.1410.20">
    <property type="entry name" value="2'-5'-oligoadenylate synthetase 1, domain 2"/>
    <property type="match status" value="1"/>
</dbReference>
<feature type="non-terminal residue" evidence="12">
    <location>
        <position position="501"/>
    </location>
</feature>
<dbReference type="PROSITE" id="PS00833">
    <property type="entry name" value="25A_SYNTH_2"/>
    <property type="match status" value="1"/>
</dbReference>
<accession>A0A7K5QUN8</accession>
<dbReference type="InterPro" id="IPR019956">
    <property type="entry name" value="Ubiquitin_dom"/>
</dbReference>
<dbReference type="Proteomes" id="UP000566454">
    <property type="component" value="Unassembled WGS sequence"/>
</dbReference>
<evidence type="ECO:0000256" key="4">
    <source>
        <dbReference type="ARBA" id="ARBA00009526"/>
    </source>
</evidence>
<dbReference type="GO" id="GO:0005524">
    <property type="term" value="F:ATP binding"/>
    <property type="evidence" value="ECO:0007669"/>
    <property type="project" value="UniProtKB-KW"/>
</dbReference>
<dbReference type="InterPro" id="IPR006116">
    <property type="entry name" value="NT_2-5OAS_ClassI-CCAase"/>
</dbReference>
<gene>
    <name evidence="12" type="primary">Oasl2</name>
    <name evidence="12" type="ORF">PRUHIM_R08950</name>
</gene>
<evidence type="ECO:0000256" key="9">
    <source>
        <dbReference type="ARBA" id="ARBA00022884"/>
    </source>
</evidence>
<feature type="domain" description="Ubiquitin-like" evidence="11">
    <location>
        <begin position="342"/>
        <end position="422"/>
    </location>
</feature>
<dbReference type="GO" id="GO:0001730">
    <property type="term" value="F:2'-5'-oligoadenylate synthetase activity"/>
    <property type="evidence" value="ECO:0007669"/>
    <property type="project" value="UniProtKB-EC"/>
</dbReference>
<comment type="catalytic activity">
    <reaction evidence="1">
        <text>3 ATP = 5'-triphosphoadenylyl-(2'-&gt;5')-adenylyl-(2'-&gt;5')-adenosine + 2 diphosphate</text>
        <dbReference type="Rhea" id="RHEA:34407"/>
        <dbReference type="ChEBI" id="CHEBI:30616"/>
        <dbReference type="ChEBI" id="CHEBI:33019"/>
        <dbReference type="ChEBI" id="CHEBI:67143"/>
        <dbReference type="EC" id="2.7.7.84"/>
    </reaction>
</comment>
<dbReference type="PANTHER" id="PTHR11258:SF7">
    <property type="entry name" value="2'-5'-OLIGOADENYLATE SYNTHASE-LIKE PROTEIN 2"/>
    <property type="match status" value="1"/>
</dbReference>
<dbReference type="SUPFAM" id="SSF54236">
    <property type="entry name" value="Ubiquitin-like"/>
    <property type="match status" value="2"/>
</dbReference>
<evidence type="ECO:0000256" key="8">
    <source>
        <dbReference type="ARBA" id="ARBA00022859"/>
    </source>
</evidence>
<evidence type="ECO:0000256" key="3">
    <source>
        <dbReference type="ARBA" id="ARBA00004496"/>
    </source>
</evidence>
<sequence length="501" mass="56658">LRAVTSRELDGWIANTLQPSTEFSMQVKETVGQICEFLKRNCFGDDIQVQKTVKGGSAGKGTALKNNSDADVVLFLSCLPSYQEQKNNRKVVLDLIMIRLKACRESLQFNVYIGEPRYKGPDSTPRSLSLTLSSKVTGESIDVDILPAYDALGQVTQDAPPNAEVYVRLLHACSHPGEFSPCFTELQKMFVKRYPAKLKNLLRLVKYWYKELLNPQYPSAHLPPKYALELLTIYAWEEATGSSCSFDMAQGFRTVLELLCRHRDICIYWEKYYSLQHRDIGAHVKGLLHSPRPVILDPADPTGILGQDKNWDLMAQAAASYCRSLPCLANIQPWNVQPARPVTIEVIQLRGTKLSQRVSPYTTIGQLKEVIQQSWGIAPYRQRLAQQDPGRSHITLQDCDTLATHGIFYDTTLVLLQTEPQKMQVLVKDDKNRTTTYTVLPTDTVRQLKEQIQARQGAPAHEQRLTYGSRELQDQEMLAHYDIKPMSTIYMLLRLRGGAGP</sequence>
<feature type="domain" description="Ubiquitin-like" evidence="11">
    <location>
        <begin position="423"/>
        <end position="498"/>
    </location>
</feature>
<dbReference type="InterPro" id="IPR018952">
    <property type="entry name" value="2-5-oligoAdlate_synth_1_dom2/C"/>
</dbReference>
<dbReference type="InterPro" id="IPR043519">
    <property type="entry name" value="NT_sf"/>
</dbReference>
<evidence type="ECO:0000313" key="13">
    <source>
        <dbReference type="Proteomes" id="UP000566454"/>
    </source>
</evidence>
<evidence type="ECO:0000256" key="1">
    <source>
        <dbReference type="ARBA" id="ARBA00001112"/>
    </source>
</evidence>
<dbReference type="GO" id="GO:0051607">
    <property type="term" value="P:defense response to virus"/>
    <property type="evidence" value="ECO:0007669"/>
    <property type="project" value="UniProtKB-KW"/>
</dbReference>
<comment type="similarity">
    <text evidence="4">Belongs to the 2-5A synthase family.</text>
</comment>
<evidence type="ECO:0000256" key="10">
    <source>
        <dbReference type="ARBA" id="ARBA00023118"/>
    </source>
</evidence>
<dbReference type="SUPFAM" id="SSF81631">
    <property type="entry name" value="PAP/OAS1 substrate-binding domain"/>
    <property type="match status" value="1"/>
</dbReference>
<dbReference type="GO" id="GO:0045071">
    <property type="term" value="P:negative regulation of viral genome replication"/>
    <property type="evidence" value="ECO:0007669"/>
    <property type="project" value="TreeGrafter"/>
</dbReference>
<dbReference type="AlphaFoldDB" id="A0A7K5QUN8"/>
<dbReference type="InterPro" id="IPR002934">
    <property type="entry name" value="Polymerase_NTP_transf_dom"/>
</dbReference>
<dbReference type="PRINTS" id="PR00348">
    <property type="entry name" value="UBIQUITIN"/>
</dbReference>
<dbReference type="FunFam" id="3.10.20.90:FF:000205">
    <property type="entry name" value="2'-5'-oligoadenylate synthase-like protein 2"/>
    <property type="match status" value="1"/>
</dbReference>
<dbReference type="InterPro" id="IPR000626">
    <property type="entry name" value="Ubiquitin-like_dom"/>
</dbReference>
<dbReference type="PROSITE" id="PS50053">
    <property type="entry name" value="UBIQUITIN_2"/>
    <property type="match status" value="2"/>
</dbReference>
<dbReference type="FunFam" id="1.10.1410.20:FF:000001">
    <property type="entry name" value="2'-5'-oligoadenylate synthetase 1"/>
    <property type="match status" value="1"/>
</dbReference>
<feature type="non-terminal residue" evidence="12">
    <location>
        <position position="1"/>
    </location>
</feature>
<dbReference type="GO" id="GO:0045087">
    <property type="term" value="P:innate immune response"/>
    <property type="evidence" value="ECO:0007669"/>
    <property type="project" value="UniProtKB-KW"/>
</dbReference>
<dbReference type="InterPro" id="IPR029071">
    <property type="entry name" value="Ubiquitin-like_domsf"/>
</dbReference>
<dbReference type="Gene3D" id="3.10.20.90">
    <property type="entry name" value="Phosphatidylinositol 3-kinase Catalytic Subunit, Chain A, domain 1"/>
    <property type="match status" value="2"/>
</dbReference>
<protein>
    <recommendedName>
        <fullName evidence="5">2'-5' oligoadenylate synthase</fullName>
        <ecNumber evidence="5">2.7.7.84</ecNumber>
    </recommendedName>
</protein>
<dbReference type="CDD" id="cd01811">
    <property type="entry name" value="Ubl1_OASL"/>
    <property type="match status" value="1"/>
</dbReference>
<evidence type="ECO:0000256" key="2">
    <source>
        <dbReference type="ARBA" id="ARBA00001946"/>
    </source>
</evidence>
<dbReference type="SMART" id="SM00213">
    <property type="entry name" value="UBQ"/>
    <property type="match status" value="2"/>
</dbReference>
<dbReference type="CDD" id="cd05400">
    <property type="entry name" value="NT_2-5OAS_ClassI-CCAase"/>
    <property type="match status" value="1"/>
</dbReference>
<keyword evidence="9" id="KW-0694">RNA-binding</keyword>
<comment type="cofactor">
    <cofactor evidence="2">
        <name>Mg(2+)</name>
        <dbReference type="ChEBI" id="CHEBI:18420"/>
    </cofactor>
</comment>
<dbReference type="InterPro" id="IPR006117">
    <property type="entry name" value="2-5OAS_C_CS"/>
</dbReference>
<organism evidence="12 13">
    <name type="scientific">Prunella himalayana</name>
    <dbReference type="NCBI Taxonomy" id="670356"/>
    <lineage>
        <taxon>Eukaryota</taxon>
        <taxon>Metazoa</taxon>
        <taxon>Chordata</taxon>
        <taxon>Craniata</taxon>
        <taxon>Vertebrata</taxon>
        <taxon>Euteleostomi</taxon>
        <taxon>Archelosauria</taxon>
        <taxon>Archosauria</taxon>
        <taxon>Dinosauria</taxon>
        <taxon>Saurischia</taxon>
        <taxon>Theropoda</taxon>
        <taxon>Coelurosauria</taxon>
        <taxon>Aves</taxon>
        <taxon>Neognathae</taxon>
        <taxon>Neoaves</taxon>
        <taxon>Telluraves</taxon>
        <taxon>Australaves</taxon>
        <taxon>Passeriformes</taxon>
        <taxon>Passeroidea</taxon>
        <taxon>Prunellidae</taxon>
        <taxon>Prunella</taxon>
    </lineage>
</organism>
<dbReference type="EMBL" id="VYZK01000290">
    <property type="protein sequence ID" value="NWT71186.1"/>
    <property type="molecule type" value="Genomic_DNA"/>
</dbReference>
<comment type="caution">
    <text evidence="12">The sequence shown here is derived from an EMBL/GenBank/DDBJ whole genome shotgun (WGS) entry which is preliminary data.</text>
</comment>
<dbReference type="GO" id="GO:0005654">
    <property type="term" value="C:nucleoplasm"/>
    <property type="evidence" value="ECO:0007669"/>
    <property type="project" value="TreeGrafter"/>
</dbReference>
<keyword evidence="13" id="KW-1185">Reference proteome</keyword>
<evidence type="ECO:0000313" key="12">
    <source>
        <dbReference type="EMBL" id="NWT71186.1"/>
    </source>
</evidence>
<dbReference type="PROSITE" id="PS50152">
    <property type="entry name" value="25A_SYNTH_3"/>
    <property type="match status" value="1"/>
</dbReference>